<keyword evidence="3" id="KW-0255">Endonuclease</keyword>
<proteinExistence type="inferred from homology"/>
<evidence type="ECO:0000256" key="1">
    <source>
        <dbReference type="ARBA" id="ARBA00001968"/>
    </source>
</evidence>
<dbReference type="InterPro" id="IPR013527">
    <property type="entry name" value="YicC-like_N"/>
</dbReference>
<dbReference type="AlphaFoldDB" id="A0A2S8A753"/>
<dbReference type="InterPro" id="IPR005229">
    <property type="entry name" value="YicC/YloC-like"/>
</dbReference>
<keyword evidence="9" id="KW-1185">Reference proteome</keyword>
<comment type="similarity">
    <text evidence="5">Belongs to the YicC/YloC family.</text>
</comment>
<name>A0A2S8A753_9FLAO</name>
<dbReference type="NCBIfam" id="TIGR00255">
    <property type="entry name" value="YicC/YloC family endoribonuclease"/>
    <property type="match status" value="1"/>
</dbReference>
<dbReference type="Pfam" id="PF03755">
    <property type="entry name" value="YicC-like_N"/>
    <property type="match status" value="1"/>
</dbReference>
<evidence type="ECO:0000256" key="5">
    <source>
        <dbReference type="ARBA" id="ARBA00035648"/>
    </source>
</evidence>
<dbReference type="PANTHER" id="PTHR30636:SF3">
    <property type="entry name" value="UPF0701 PROTEIN YICC"/>
    <property type="match status" value="1"/>
</dbReference>
<comment type="caution">
    <text evidence="8">The sequence shown here is derived from an EMBL/GenBank/DDBJ whole genome shotgun (WGS) entry which is preliminary data.</text>
</comment>
<dbReference type="OrthoDB" id="9771229at2"/>
<evidence type="ECO:0000313" key="9">
    <source>
        <dbReference type="Proteomes" id="UP000238042"/>
    </source>
</evidence>
<evidence type="ECO:0000259" key="7">
    <source>
        <dbReference type="Pfam" id="PF08340"/>
    </source>
</evidence>
<organism evidence="8 9">
    <name type="scientific">Apibacter adventoris</name>
    <dbReference type="NCBI Taxonomy" id="1679466"/>
    <lineage>
        <taxon>Bacteria</taxon>
        <taxon>Pseudomonadati</taxon>
        <taxon>Bacteroidota</taxon>
        <taxon>Flavobacteriia</taxon>
        <taxon>Flavobacteriales</taxon>
        <taxon>Weeksellaceae</taxon>
        <taxon>Apibacter</taxon>
    </lineage>
</organism>
<dbReference type="EMBL" id="PSZM01000046">
    <property type="protein sequence ID" value="PQL90336.1"/>
    <property type="molecule type" value="Genomic_DNA"/>
</dbReference>
<dbReference type="GO" id="GO:0004521">
    <property type="term" value="F:RNA endonuclease activity"/>
    <property type="evidence" value="ECO:0007669"/>
    <property type="project" value="InterPro"/>
</dbReference>
<gene>
    <name evidence="8" type="ORF">C4S77_10580</name>
</gene>
<keyword evidence="4" id="KW-0378">Hydrolase</keyword>
<evidence type="ECO:0000256" key="3">
    <source>
        <dbReference type="ARBA" id="ARBA00022759"/>
    </source>
</evidence>
<reference evidence="8 9" key="1">
    <citation type="submission" date="2018-02" db="EMBL/GenBank/DDBJ databases">
        <title>Genome sequences of Apibacter spp., gut symbionts of Asian honey bees.</title>
        <authorList>
            <person name="Kwong W.K."/>
            <person name="Steele M.I."/>
            <person name="Moran N.A."/>
        </authorList>
    </citation>
    <scope>NUCLEOTIDE SEQUENCE [LARGE SCALE GENOMIC DNA]</scope>
    <source>
        <strain evidence="9">wkB301</strain>
    </source>
</reference>
<comment type="cofactor">
    <cofactor evidence="1">
        <name>a divalent metal cation</name>
        <dbReference type="ChEBI" id="CHEBI:60240"/>
    </cofactor>
</comment>
<protein>
    <submittedName>
        <fullName evidence="8">YicC family protein</fullName>
    </submittedName>
</protein>
<dbReference type="Pfam" id="PF08340">
    <property type="entry name" value="YicC-like_C"/>
    <property type="match status" value="1"/>
</dbReference>
<dbReference type="GO" id="GO:0016787">
    <property type="term" value="F:hydrolase activity"/>
    <property type="evidence" value="ECO:0007669"/>
    <property type="project" value="UniProtKB-KW"/>
</dbReference>
<feature type="domain" description="Endoribonuclease YicC-like N-terminal" evidence="6">
    <location>
        <begin position="2"/>
        <end position="152"/>
    </location>
</feature>
<evidence type="ECO:0000259" key="6">
    <source>
        <dbReference type="Pfam" id="PF03755"/>
    </source>
</evidence>
<dbReference type="RefSeq" id="WP_105191930.1">
    <property type="nucleotide sequence ID" value="NZ_PSZM01000046.1"/>
</dbReference>
<keyword evidence="2" id="KW-0540">Nuclease</keyword>
<accession>A0A2S8A753</accession>
<sequence>MLQSMTGYGKSEVNTENLKISVEIKTLNSKSLDLFTRISTRYKSKELELRKIIGDKLQRGKIDFCLSIENLGSENNCKINKNVLKNYIAELEDLNIEGTALDFLTMAIRMPEVFVTQDSEINNEEWDTIVNCVNLSLEKVILFRKEEGKSLETVLKQYTFNILNYLNQIEKYEKERIDAVQLKFKKLLTELQIQVDEQRFHQEMIYYIEKLDINEEKNRLQQHCKYFIQVMEEKEQNGKKLGFIAQEMGREINTIGSKANHSEIQKLVVLMKEELEKIKEQTNNVL</sequence>
<feature type="domain" description="Endoribonuclease YicC-like C-terminal" evidence="7">
    <location>
        <begin position="169"/>
        <end position="285"/>
    </location>
</feature>
<evidence type="ECO:0000256" key="4">
    <source>
        <dbReference type="ARBA" id="ARBA00022801"/>
    </source>
</evidence>
<dbReference type="PANTHER" id="PTHR30636">
    <property type="entry name" value="UPF0701 PROTEIN YICC"/>
    <property type="match status" value="1"/>
</dbReference>
<dbReference type="Proteomes" id="UP000238042">
    <property type="component" value="Unassembled WGS sequence"/>
</dbReference>
<evidence type="ECO:0000313" key="8">
    <source>
        <dbReference type="EMBL" id="PQL90336.1"/>
    </source>
</evidence>
<evidence type="ECO:0000256" key="2">
    <source>
        <dbReference type="ARBA" id="ARBA00022722"/>
    </source>
</evidence>
<dbReference type="InterPro" id="IPR013551">
    <property type="entry name" value="YicC-like_C"/>
</dbReference>